<comment type="caution">
    <text evidence="2">The sequence shown here is derived from an EMBL/GenBank/DDBJ whole genome shotgun (WGS) entry which is preliminary data.</text>
</comment>
<keyword evidence="1" id="KW-1133">Transmembrane helix</keyword>
<dbReference type="RefSeq" id="WP_215242366.1">
    <property type="nucleotide sequence ID" value="NZ_CAJRAF010000004.1"/>
</dbReference>
<feature type="transmembrane region" description="Helical" evidence="1">
    <location>
        <begin position="96"/>
        <end position="117"/>
    </location>
</feature>
<feature type="transmembrane region" description="Helical" evidence="1">
    <location>
        <begin position="12"/>
        <end position="33"/>
    </location>
</feature>
<protein>
    <submittedName>
        <fullName evidence="2">Uncharacterized protein</fullName>
    </submittedName>
</protein>
<sequence length="150" mass="16995">MMGTKTAKSWLIFLMGFLGVGACSGGGMLVISPDGELLGMPVSVLEYSPFPDFLIPGILLLVILGIVPLLLIFALIKKPASPWAEHFSFFGDMHWAWTYCIYVAFALIIWIQVQMALLRTVHWLHTFYMFYAILLIFVCLLPSNRNWYKS</sequence>
<evidence type="ECO:0000256" key="1">
    <source>
        <dbReference type="SAM" id="Phobius"/>
    </source>
</evidence>
<keyword evidence="3" id="KW-1185">Reference proteome</keyword>
<dbReference type="EMBL" id="CAJRAF010000004">
    <property type="protein sequence ID" value="CAG5018786.1"/>
    <property type="molecule type" value="Genomic_DNA"/>
</dbReference>
<name>A0A916JI71_9BACT</name>
<organism evidence="2 3">
    <name type="scientific">Dyadobacter helix</name>
    <dbReference type="NCBI Taxonomy" id="2822344"/>
    <lineage>
        <taxon>Bacteria</taxon>
        <taxon>Pseudomonadati</taxon>
        <taxon>Bacteroidota</taxon>
        <taxon>Cytophagia</taxon>
        <taxon>Cytophagales</taxon>
        <taxon>Spirosomataceae</taxon>
        <taxon>Dyadobacter</taxon>
    </lineage>
</organism>
<accession>A0A916JI71</accession>
<keyword evidence="1" id="KW-0472">Membrane</keyword>
<gene>
    <name evidence="2" type="ORF">DYBT9275_06071</name>
</gene>
<evidence type="ECO:0000313" key="3">
    <source>
        <dbReference type="Proteomes" id="UP000680038"/>
    </source>
</evidence>
<reference evidence="2" key="1">
    <citation type="submission" date="2021-04" db="EMBL/GenBank/DDBJ databases">
        <authorList>
            <person name="Rodrigo-Torres L."/>
            <person name="Arahal R. D."/>
            <person name="Lucena T."/>
        </authorList>
    </citation>
    <scope>NUCLEOTIDE SEQUENCE</scope>
    <source>
        <strain evidence="2">CECT 9275</strain>
    </source>
</reference>
<proteinExistence type="predicted"/>
<dbReference type="AlphaFoldDB" id="A0A916JI71"/>
<dbReference type="PROSITE" id="PS51257">
    <property type="entry name" value="PROKAR_LIPOPROTEIN"/>
    <property type="match status" value="1"/>
</dbReference>
<evidence type="ECO:0000313" key="2">
    <source>
        <dbReference type="EMBL" id="CAG5018786.1"/>
    </source>
</evidence>
<feature type="transmembrane region" description="Helical" evidence="1">
    <location>
        <begin position="123"/>
        <end position="141"/>
    </location>
</feature>
<feature type="transmembrane region" description="Helical" evidence="1">
    <location>
        <begin position="53"/>
        <end position="76"/>
    </location>
</feature>
<dbReference type="Proteomes" id="UP000680038">
    <property type="component" value="Unassembled WGS sequence"/>
</dbReference>
<keyword evidence="1" id="KW-0812">Transmembrane</keyword>